<dbReference type="Pfam" id="PF00072">
    <property type="entry name" value="Response_reg"/>
    <property type="match status" value="2"/>
</dbReference>
<keyword evidence="26" id="KW-1185">Reference proteome</keyword>
<dbReference type="Pfam" id="PF13426">
    <property type="entry name" value="PAS_9"/>
    <property type="match status" value="1"/>
</dbReference>
<keyword evidence="6 25" id="KW-0808">Transferase</keyword>
<evidence type="ECO:0000256" key="12">
    <source>
        <dbReference type="ARBA" id="ARBA00023012"/>
    </source>
</evidence>
<dbReference type="Gene3D" id="3.30.565.10">
    <property type="entry name" value="Histidine kinase-like ATPase, C-terminal domain"/>
    <property type="match status" value="1"/>
</dbReference>
<keyword evidence="13 19" id="KW-0472">Membrane</keyword>
<evidence type="ECO:0000256" key="10">
    <source>
        <dbReference type="ARBA" id="ARBA00022840"/>
    </source>
</evidence>
<dbReference type="InterPro" id="IPR001789">
    <property type="entry name" value="Sig_transdc_resp-reg_receiver"/>
</dbReference>
<dbReference type="InterPro" id="IPR036641">
    <property type="entry name" value="HPT_dom_sf"/>
</dbReference>
<dbReference type="InterPro" id="IPR035965">
    <property type="entry name" value="PAS-like_dom_sf"/>
</dbReference>
<dbReference type="GO" id="GO:0005886">
    <property type="term" value="C:plasma membrane"/>
    <property type="evidence" value="ECO:0007669"/>
    <property type="project" value="UniProtKB-SubCell"/>
</dbReference>
<dbReference type="InterPro" id="IPR008207">
    <property type="entry name" value="Sig_transdc_His_kin_Hpt_dom"/>
</dbReference>
<dbReference type="OrthoDB" id="5468627at2"/>
<feature type="domain" description="HPt" evidence="24">
    <location>
        <begin position="964"/>
        <end position="1057"/>
    </location>
</feature>
<dbReference type="InterPro" id="IPR036890">
    <property type="entry name" value="HATPase_C_sf"/>
</dbReference>
<accession>A0A1W1HHQ3</accession>
<dbReference type="EMBL" id="FWEV01000295">
    <property type="protein sequence ID" value="SLM31980.1"/>
    <property type="molecule type" value="Genomic_DNA"/>
</dbReference>
<dbReference type="PANTHER" id="PTHR45339:SF1">
    <property type="entry name" value="HYBRID SIGNAL TRANSDUCTION HISTIDINE KINASE J"/>
    <property type="match status" value="1"/>
</dbReference>
<evidence type="ECO:0000259" key="22">
    <source>
        <dbReference type="PROSITE" id="PS50112"/>
    </source>
</evidence>
<evidence type="ECO:0000313" key="26">
    <source>
        <dbReference type="Proteomes" id="UP000191931"/>
    </source>
</evidence>
<dbReference type="Gene3D" id="3.30.450.20">
    <property type="entry name" value="PAS domain"/>
    <property type="match status" value="1"/>
</dbReference>
<dbReference type="AlphaFoldDB" id="A0A1W1HHQ3"/>
<evidence type="ECO:0000256" key="11">
    <source>
        <dbReference type="ARBA" id="ARBA00022989"/>
    </source>
</evidence>
<dbReference type="InterPro" id="IPR000700">
    <property type="entry name" value="PAS-assoc_C"/>
</dbReference>
<feature type="compositionally biased region" description="Basic and acidic residues" evidence="18">
    <location>
        <begin position="916"/>
        <end position="931"/>
    </location>
</feature>
<keyword evidence="12" id="KW-0902">Two-component regulatory system</keyword>
<evidence type="ECO:0000256" key="1">
    <source>
        <dbReference type="ARBA" id="ARBA00000085"/>
    </source>
</evidence>
<dbReference type="SUPFAM" id="SSF55874">
    <property type="entry name" value="ATPase domain of HSP90 chaperone/DNA topoisomerase II/histidine kinase"/>
    <property type="match status" value="1"/>
</dbReference>
<reference evidence="25 26" key="1">
    <citation type="submission" date="2017-03" db="EMBL/GenBank/DDBJ databases">
        <authorList>
            <person name="Afonso C.L."/>
            <person name="Miller P.J."/>
            <person name="Scott M.A."/>
            <person name="Spackman E."/>
            <person name="Goraichik I."/>
            <person name="Dimitrov K.M."/>
            <person name="Suarez D.L."/>
            <person name="Swayne D.E."/>
        </authorList>
    </citation>
    <scope>NUCLEOTIDE SEQUENCE [LARGE SCALE GENOMIC DNA]</scope>
    <source>
        <strain evidence="25">PRJEB14757</strain>
    </source>
</reference>
<dbReference type="InterPro" id="IPR000014">
    <property type="entry name" value="PAS"/>
</dbReference>
<evidence type="ECO:0000259" key="21">
    <source>
        <dbReference type="PROSITE" id="PS50110"/>
    </source>
</evidence>
<gene>
    <name evidence="25" type="ORF">MTBBW1_520007</name>
</gene>
<dbReference type="EC" id="2.7.13.3" evidence="3"/>
<evidence type="ECO:0000256" key="4">
    <source>
        <dbReference type="ARBA" id="ARBA00022475"/>
    </source>
</evidence>
<dbReference type="Pfam" id="PF02518">
    <property type="entry name" value="HATPase_c"/>
    <property type="match status" value="1"/>
</dbReference>
<dbReference type="InterPro" id="IPR003661">
    <property type="entry name" value="HisK_dim/P_dom"/>
</dbReference>
<proteinExistence type="predicted"/>
<dbReference type="PROSITE" id="PS50113">
    <property type="entry name" value="PAC"/>
    <property type="match status" value="1"/>
</dbReference>
<evidence type="ECO:0000256" key="7">
    <source>
        <dbReference type="ARBA" id="ARBA00022692"/>
    </source>
</evidence>
<evidence type="ECO:0000256" key="18">
    <source>
        <dbReference type="SAM" id="MobiDB-lite"/>
    </source>
</evidence>
<dbReference type="CDD" id="cd00082">
    <property type="entry name" value="HisKA"/>
    <property type="match status" value="1"/>
</dbReference>
<dbReference type="SUPFAM" id="SSF55785">
    <property type="entry name" value="PYP-like sensor domain (PAS domain)"/>
    <property type="match status" value="1"/>
</dbReference>
<comment type="subunit">
    <text evidence="14">At low DSF concentrations, interacts with RpfF.</text>
</comment>
<dbReference type="PROSITE" id="PS50112">
    <property type="entry name" value="PAS"/>
    <property type="match status" value="1"/>
</dbReference>
<dbReference type="GO" id="GO:0005524">
    <property type="term" value="F:ATP binding"/>
    <property type="evidence" value="ECO:0007669"/>
    <property type="project" value="UniProtKB-KW"/>
</dbReference>
<keyword evidence="11 19" id="KW-1133">Transmembrane helix</keyword>
<dbReference type="SMART" id="SM00448">
    <property type="entry name" value="REC"/>
    <property type="match status" value="2"/>
</dbReference>
<keyword evidence="8" id="KW-0547">Nucleotide-binding</keyword>
<dbReference type="PROSITE" id="PS50110">
    <property type="entry name" value="RESPONSE_REGULATORY"/>
    <property type="match status" value="2"/>
</dbReference>
<feature type="region of interest" description="Disordered" evidence="18">
    <location>
        <begin position="901"/>
        <end position="939"/>
    </location>
</feature>
<dbReference type="PROSITE" id="PS50109">
    <property type="entry name" value="HIS_KIN"/>
    <property type="match status" value="1"/>
</dbReference>
<name>A0A1W1HHQ3_9BACT</name>
<feature type="modified residue" description="4-aspartylphosphate" evidence="17">
    <location>
        <position position="821"/>
    </location>
</feature>
<evidence type="ECO:0000256" key="19">
    <source>
        <dbReference type="SAM" id="Phobius"/>
    </source>
</evidence>
<evidence type="ECO:0000256" key="16">
    <source>
        <dbReference type="PROSITE-ProRule" id="PRU00110"/>
    </source>
</evidence>
<evidence type="ECO:0000313" key="25">
    <source>
        <dbReference type="EMBL" id="SLM31980.1"/>
    </source>
</evidence>
<protein>
    <recommendedName>
        <fullName evidence="15">Sensory/regulatory protein RpfC</fullName>
        <ecNumber evidence="3">2.7.13.3</ecNumber>
    </recommendedName>
</protein>
<evidence type="ECO:0000259" key="20">
    <source>
        <dbReference type="PROSITE" id="PS50109"/>
    </source>
</evidence>
<dbReference type="PRINTS" id="PR00344">
    <property type="entry name" value="BCTRLSENSOR"/>
</dbReference>
<dbReference type="Gene3D" id="3.40.50.2300">
    <property type="match status" value="2"/>
</dbReference>
<evidence type="ECO:0000256" key="8">
    <source>
        <dbReference type="ARBA" id="ARBA00022741"/>
    </source>
</evidence>
<dbReference type="PROSITE" id="PS50894">
    <property type="entry name" value="HPT"/>
    <property type="match status" value="1"/>
</dbReference>
<evidence type="ECO:0000256" key="3">
    <source>
        <dbReference type="ARBA" id="ARBA00012438"/>
    </source>
</evidence>
<dbReference type="Gene3D" id="1.20.120.160">
    <property type="entry name" value="HPT domain"/>
    <property type="match status" value="1"/>
</dbReference>
<dbReference type="InterPro" id="IPR036097">
    <property type="entry name" value="HisK_dim/P_sf"/>
</dbReference>
<organism evidence="25 26">
    <name type="scientific">Desulfamplus magnetovallimortis</name>
    <dbReference type="NCBI Taxonomy" id="1246637"/>
    <lineage>
        <taxon>Bacteria</taxon>
        <taxon>Pseudomonadati</taxon>
        <taxon>Thermodesulfobacteriota</taxon>
        <taxon>Desulfobacteria</taxon>
        <taxon>Desulfobacterales</taxon>
        <taxon>Desulfobacteraceae</taxon>
        <taxon>Desulfamplus</taxon>
    </lineage>
</organism>
<feature type="domain" description="PAC" evidence="23">
    <location>
        <begin position="304"/>
        <end position="356"/>
    </location>
</feature>
<feature type="domain" description="Response regulatory" evidence="21">
    <location>
        <begin position="615"/>
        <end position="737"/>
    </location>
</feature>
<dbReference type="PANTHER" id="PTHR45339">
    <property type="entry name" value="HYBRID SIGNAL TRANSDUCTION HISTIDINE KINASE J"/>
    <property type="match status" value="1"/>
</dbReference>
<dbReference type="CDD" id="cd00130">
    <property type="entry name" value="PAS"/>
    <property type="match status" value="1"/>
</dbReference>
<dbReference type="CDD" id="cd00088">
    <property type="entry name" value="HPT"/>
    <property type="match status" value="1"/>
</dbReference>
<dbReference type="Proteomes" id="UP000191931">
    <property type="component" value="Unassembled WGS sequence"/>
</dbReference>
<comment type="catalytic activity">
    <reaction evidence="1">
        <text>ATP + protein L-histidine = ADP + protein N-phospho-L-histidine.</text>
        <dbReference type="EC" id="2.7.13.3"/>
    </reaction>
</comment>
<evidence type="ECO:0000256" key="9">
    <source>
        <dbReference type="ARBA" id="ARBA00022777"/>
    </source>
</evidence>
<dbReference type="CDD" id="cd17546">
    <property type="entry name" value="REC_hyHK_CKI1_RcsC-like"/>
    <property type="match status" value="2"/>
</dbReference>
<feature type="modified residue" description="4-aspartylphosphate" evidence="17">
    <location>
        <position position="669"/>
    </location>
</feature>
<sequence length="1149" mass="128365">MFKEPSVSRNLSIGLTLVIVVVSSLSLFIIYSMQMKKGQAQLAEQSRQYGDVIGNTLSYPLWNLSVENIETTARAYTNNDVIVKLIVYDAFDSIIFNHDVTASIPSATKETIKLFYESGYVGSVEISLTDHFLNLAQQQMLINGIITVGITLFTLIFLTRLMLQWFLKRPLDTLKTITDNYAEGHYDQKNPDQLFVEFKGFLSVLQSMGEKINEQMASLKASNAKLLKAEVKYRGIFENAVQGLFQLLESGEVISINLAMVKILGFESYDDFKQSGDIVTSYLFPDADEKNAFFDDMEQFGTTVRREIKGIKKNGHPFWGFLTIRKIKGNDNNSPLFEGSLEDITERKNREKAEREREAALAASEAKSTFVANMSHEIRTPMNAVIGLAGLALRTDLSEKQRDYISKIDSSAHILLKIINDILDFSKIESGKLDVESIEFNLEEFLDNLSGIISLKAEEKGLDLLFDISDDVHPGLIGDPHRLNQVLINLVSNSIKFTEKGQVILKVNKSLEQPEDLSKQRIDFSIIDTGIGMTQEQMGNLFQSFTQADSSITRKYGGTGLGLNISKNLIEMMGGSISVQSEEGKGSTFQFSLPFGVHHNVKIVPAIPPELTGMRVLVVDDNSAARQILAETLEILSFKVTQVASAKEAIEEIETAFRAEKPFQLVLMDWKMPEIDGIEATRMIKSNPLLSSVPSILMVTAYGIDELKKKASTAGSDAFLVKPVTPKVLYSTIVSVMMKEEFIKNEGVGDQTLSTPYENGLATIRGARILLVEDNLINQQIALELLEYEQFRVTTADNGKEAVALITSQDENNLFDAILMDVQMSVMDGYTATKKIRELPHPRSGIPIIAMTAHAMEQERDNCFKVGMDDFVAKPIDPGTLFKTLVKWIPPKENDVLLQDNTPFLGEGTGEQRTQISKEPKETQDHNDHKTIQVKQKSRAEESLLPDVLEGFDLKGGLARLAGNETRYSELLALFHTENRDLGEEMQSDIESGLYDIVMEKAHTMKGMAGNLGANRLHKAAADLEAAAHNKSITLADPIWETYVEELTATLTTLKAFKKLLNREGAETPDNAVSFKVEEIEEVLSDIKYNLPIDYTTAMDRSRELFDMLKGSPLNDTAKRLYQLVTDFEEDSALEYIETFYEKLKEANS</sequence>
<dbReference type="InterPro" id="IPR003594">
    <property type="entry name" value="HATPase_dom"/>
</dbReference>
<evidence type="ECO:0000256" key="13">
    <source>
        <dbReference type="ARBA" id="ARBA00023136"/>
    </source>
</evidence>
<dbReference type="STRING" id="1246637.MTBBW1_520007"/>
<evidence type="ECO:0000259" key="23">
    <source>
        <dbReference type="PROSITE" id="PS50113"/>
    </source>
</evidence>
<dbReference type="SMART" id="SM00387">
    <property type="entry name" value="HATPase_c"/>
    <property type="match status" value="1"/>
</dbReference>
<keyword evidence="5 17" id="KW-0597">Phosphoprotein</keyword>
<evidence type="ECO:0000259" key="24">
    <source>
        <dbReference type="PROSITE" id="PS50894"/>
    </source>
</evidence>
<keyword evidence="9 25" id="KW-0418">Kinase</keyword>
<dbReference type="GO" id="GO:0000155">
    <property type="term" value="F:phosphorelay sensor kinase activity"/>
    <property type="evidence" value="ECO:0007669"/>
    <property type="project" value="InterPro"/>
</dbReference>
<dbReference type="Pfam" id="PF01627">
    <property type="entry name" value="Hpt"/>
    <property type="match status" value="1"/>
</dbReference>
<feature type="domain" description="Histidine kinase" evidence="20">
    <location>
        <begin position="373"/>
        <end position="597"/>
    </location>
</feature>
<feature type="transmembrane region" description="Helical" evidence="19">
    <location>
        <begin position="141"/>
        <end position="167"/>
    </location>
</feature>
<evidence type="ECO:0000256" key="15">
    <source>
        <dbReference type="ARBA" id="ARBA00068150"/>
    </source>
</evidence>
<keyword evidence="10" id="KW-0067">ATP-binding</keyword>
<dbReference type="Gene3D" id="1.10.287.130">
    <property type="match status" value="1"/>
</dbReference>
<dbReference type="RefSeq" id="WP_080801327.1">
    <property type="nucleotide sequence ID" value="NZ_LT828542.1"/>
</dbReference>
<dbReference type="SUPFAM" id="SSF47384">
    <property type="entry name" value="Homodimeric domain of signal transducing histidine kinase"/>
    <property type="match status" value="1"/>
</dbReference>
<keyword evidence="7 19" id="KW-0812">Transmembrane</keyword>
<dbReference type="NCBIfam" id="TIGR00229">
    <property type="entry name" value="sensory_box"/>
    <property type="match status" value="1"/>
</dbReference>
<dbReference type="CDD" id="cd16922">
    <property type="entry name" value="HATPase_EvgS-ArcB-TorS-like"/>
    <property type="match status" value="1"/>
</dbReference>
<dbReference type="InterPro" id="IPR005467">
    <property type="entry name" value="His_kinase_dom"/>
</dbReference>
<dbReference type="InterPro" id="IPR011006">
    <property type="entry name" value="CheY-like_superfamily"/>
</dbReference>
<feature type="transmembrane region" description="Helical" evidence="19">
    <location>
        <begin position="12"/>
        <end position="31"/>
    </location>
</feature>
<feature type="modified residue" description="Phosphohistidine" evidence="16">
    <location>
        <position position="1003"/>
    </location>
</feature>
<evidence type="ECO:0000256" key="6">
    <source>
        <dbReference type="ARBA" id="ARBA00022679"/>
    </source>
</evidence>
<evidence type="ECO:0000256" key="14">
    <source>
        <dbReference type="ARBA" id="ARBA00064003"/>
    </source>
</evidence>
<feature type="domain" description="PAS" evidence="22">
    <location>
        <begin position="229"/>
        <end position="286"/>
    </location>
</feature>
<dbReference type="FunFam" id="1.10.287.130:FF:000002">
    <property type="entry name" value="Two-component osmosensing histidine kinase"/>
    <property type="match status" value="1"/>
</dbReference>
<dbReference type="SUPFAM" id="SSF47226">
    <property type="entry name" value="Histidine-containing phosphotransfer domain, HPT domain"/>
    <property type="match status" value="1"/>
</dbReference>
<evidence type="ECO:0000256" key="5">
    <source>
        <dbReference type="ARBA" id="ARBA00022553"/>
    </source>
</evidence>
<evidence type="ECO:0000256" key="2">
    <source>
        <dbReference type="ARBA" id="ARBA00004651"/>
    </source>
</evidence>
<dbReference type="FunFam" id="3.30.565.10:FF:000010">
    <property type="entry name" value="Sensor histidine kinase RcsC"/>
    <property type="match status" value="1"/>
</dbReference>
<keyword evidence="4" id="KW-1003">Cell membrane</keyword>
<dbReference type="InterPro" id="IPR004358">
    <property type="entry name" value="Sig_transdc_His_kin-like_C"/>
</dbReference>
<evidence type="ECO:0000256" key="17">
    <source>
        <dbReference type="PROSITE-ProRule" id="PRU00169"/>
    </source>
</evidence>
<feature type="domain" description="Response regulatory" evidence="21">
    <location>
        <begin position="768"/>
        <end position="889"/>
    </location>
</feature>
<dbReference type="SUPFAM" id="SSF52172">
    <property type="entry name" value="CheY-like"/>
    <property type="match status" value="2"/>
</dbReference>
<comment type="subcellular location">
    <subcellularLocation>
        <location evidence="2">Cell membrane</location>
        <topology evidence="2">Multi-pass membrane protein</topology>
    </subcellularLocation>
</comment>
<dbReference type="SMART" id="SM00388">
    <property type="entry name" value="HisKA"/>
    <property type="match status" value="1"/>
</dbReference>
<dbReference type="Pfam" id="PF00512">
    <property type="entry name" value="HisKA"/>
    <property type="match status" value="1"/>
</dbReference>